<dbReference type="Proteomes" id="UP000199053">
    <property type="component" value="Unassembled WGS sequence"/>
</dbReference>
<evidence type="ECO:0000256" key="6">
    <source>
        <dbReference type="SAM" id="Phobius"/>
    </source>
</evidence>
<feature type="transmembrane region" description="Helical" evidence="6">
    <location>
        <begin position="41"/>
        <end position="61"/>
    </location>
</feature>
<dbReference type="GO" id="GO:0015171">
    <property type="term" value="F:amino acid transmembrane transporter activity"/>
    <property type="evidence" value="ECO:0007669"/>
    <property type="project" value="TreeGrafter"/>
</dbReference>
<dbReference type="EMBL" id="FNGA01000003">
    <property type="protein sequence ID" value="SDL09575.1"/>
    <property type="molecule type" value="Genomic_DNA"/>
</dbReference>
<keyword evidence="2" id="KW-1003">Cell membrane</keyword>
<keyword evidence="3 6" id="KW-0812">Transmembrane</keyword>
<feature type="transmembrane region" description="Helical" evidence="6">
    <location>
        <begin position="6"/>
        <end position="29"/>
    </location>
</feature>
<dbReference type="RefSeq" id="WP_092160802.1">
    <property type="nucleotide sequence ID" value="NZ_FNGA01000003.1"/>
</dbReference>
<evidence type="ECO:0000256" key="1">
    <source>
        <dbReference type="ARBA" id="ARBA00004651"/>
    </source>
</evidence>
<gene>
    <name evidence="7" type="ORF">SAMN05660337_2063</name>
</gene>
<keyword evidence="5 6" id="KW-0472">Membrane</keyword>
<evidence type="ECO:0000313" key="7">
    <source>
        <dbReference type="EMBL" id="SDL09575.1"/>
    </source>
</evidence>
<reference evidence="8" key="1">
    <citation type="submission" date="2016-10" db="EMBL/GenBank/DDBJ databases">
        <authorList>
            <person name="Varghese N."/>
            <person name="Submissions S."/>
        </authorList>
    </citation>
    <scope>NUCLEOTIDE SEQUENCE [LARGE SCALE GENOMIC DNA]</scope>
    <source>
        <strain evidence="8">DSM 16995</strain>
    </source>
</reference>
<dbReference type="Pfam" id="PF01810">
    <property type="entry name" value="LysE"/>
    <property type="match status" value="1"/>
</dbReference>
<feature type="transmembrane region" description="Helical" evidence="6">
    <location>
        <begin position="106"/>
        <end position="127"/>
    </location>
</feature>
<evidence type="ECO:0000256" key="2">
    <source>
        <dbReference type="ARBA" id="ARBA00022475"/>
    </source>
</evidence>
<dbReference type="PANTHER" id="PTHR30086:SF20">
    <property type="entry name" value="ARGININE EXPORTER PROTEIN ARGO-RELATED"/>
    <property type="match status" value="1"/>
</dbReference>
<dbReference type="OrthoDB" id="5638726at2"/>
<organism evidence="7 8">
    <name type="scientific">Maridesulfovibrio ferrireducens</name>
    <dbReference type="NCBI Taxonomy" id="246191"/>
    <lineage>
        <taxon>Bacteria</taxon>
        <taxon>Pseudomonadati</taxon>
        <taxon>Thermodesulfobacteriota</taxon>
        <taxon>Desulfovibrionia</taxon>
        <taxon>Desulfovibrionales</taxon>
        <taxon>Desulfovibrionaceae</taxon>
        <taxon>Maridesulfovibrio</taxon>
    </lineage>
</organism>
<evidence type="ECO:0000313" key="8">
    <source>
        <dbReference type="Proteomes" id="UP000199053"/>
    </source>
</evidence>
<feature type="transmembrane region" description="Helical" evidence="6">
    <location>
        <begin position="179"/>
        <end position="201"/>
    </location>
</feature>
<accession>A0A1G9H9N1</accession>
<keyword evidence="4 6" id="KW-1133">Transmembrane helix</keyword>
<dbReference type="STRING" id="246191.SAMN05660337_2063"/>
<feature type="transmembrane region" description="Helical" evidence="6">
    <location>
        <begin position="147"/>
        <end position="167"/>
    </location>
</feature>
<proteinExistence type="predicted"/>
<dbReference type="GO" id="GO:0005886">
    <property type="term" value="C:plasma membrane"/>
    <property type="evidence" value="ECO:0007669"/>
    <property type="project" value="UniProtKB-SubCell"/>
</dbReference>
<evidence type="ECO:0000256" key="5">
    <source>
        <dbReference type="ARBA" id="ARBA00023136"/>
    </source>
</evidence>
<protein>
    <submittedName>
        <fullName evidence="7">L-lysine exporter family protein LysE/ArgO</fullName>
    </submittedName>
</protein>
<sequence>MSMILPYMQGFGTGGGLIVAIGAQNAFVLTQSIKKNHHLKICLVCALCDAVLITLGVLGTGDFVASHPMWLKPAAWGGAAFLAWCGFSSFRSAINGGKLESDEETVTGVRPIIMMTFAITLLNPHVYLDTIVMLGSISGQYSGEARYFFGFGAVTASFIWFYTLGFGGRALAPLFRKPVTWRILDSLVGVTMWAIAFSLGAKAMSV</sequence>
<evidence type="ECO:0000256" key="4">
    <source>
        <dbReference type="ARBA" id="ARBA00022989"/>
    </source>
</evidence>
<evidence type="ECO:0000256" key="3">
    <source>
        <dbReference type="ARBA" id="ARBA00022692"/>
    </source>
</evidence>
<dbReference type="PANTHER" id="PTHR30086">
    <property type="entry name" value="ARGININE EXPORTER PROTEIN ARGO"/>
    <property type="match status" value="1"/>
</dbReference>
<name>A0A1G9H9N1_9BACT</name>
<dbReference type="AlphaFoldDB" id="A0A1G9H9N1"/>
<comment type="subcellular location">
    <subcellularLocation>
        <location evidence="1">Cell membrane</location>
        <topology evidence="1">Multi-pass membrane protein</topology>
    </subcellularLocation>
</comment>
<dbReference type="InterPro" id="IPR001123">
    <property type="entry name" value="LeuE-type"/>
</dbReference>
<keyword evidence="8" id="KW-1185">Reference proteome</keyword>